<feature type="domain" description="RNA polymerase sigma-70 region 2" evidence="6">
    <location>
        <begin position="27"/>
        <end position="94"/>
    </location>
</feature>
<reference evidence="8 9" key="1">
    <citation type="submission" date="2017-01" db="EMBL/GenBank/DDBJ databases">
        <authorList>
            <person name="Mah S.A."/>
            <person name="Swanson W.J."/>
            <person name="Moy G.W."/>
            <person name="Vacquier V.D."/>
        </authorList>
    </citation>
    <scope>NUCLEOTIDE SEQUENCE [LARGE SCALE GENOMIC DNA]</scope>
    <source>
        <strain evidence="8 9">DSM 21219</strain>
    </source>
</reference>
<dbReference type="PANTHER" id="PTHR43133">
    <property type="entry name" value="RNA POLYMERASE ECF-TYPE SIGMA FACTO"/>
    <property type="match status" value="1"/>
</dbReference>
<evidence type="ECO:0000256" key="2">
    <source>
        <dbReference type="ARBA" id="ARBA00023015"/>
    </source>
</evidence>
<keyword evidence="5" id="KW-0804">Transcription</keyword>
<dbReference type="NCBIfam" id="NF009176">
    <property type="entry name" value="PRK12524.1"/>
    <property type="match status" value="1"/>
</dbReference>
<sequence>MAEAVAQSDAALLARYAQGDGRAAQELVARLAPRAHAVARRVLGDAAEAEDVTQEAMLRLWRIAPDWEHGQAQVSTWVYHVTMNLCRDLLRRRRGGNAALDEIPEPADPAPDMAQRLQQAAREDALQAALMTLPERQRQAVVLRHLEELSNPEIAEIMEIGVAAVESLTARGKRALARSLAGRRAALGYKDHG</sequence>
<evidence type="ECO:0000259" key="7">
    <source>
        <dbReference type="Pfam" id="PF08281"/>
    </source>
</evidence>
<dbReference type="Gene3D" id="1.10.10.10">
    <property type="entry name" value="Winged helix-like DNA-binding domain superfamily/Winged helix DNA-binding domain"/>
    <property type="match status" value="1"/>
</dbReference>
<accession>A0A1R3X6H0</accession>
<comment type="similarity">
    <text evidence="1">Belongs to the sigma-70 factor family. ECF subfamily.</text>
</comment>
<dbReference type="Gene3D" id="1.10.1740.10">
    <property type="match status" value="1"/>
</dbReference>
<keyword evidence="2" id="KW-0805">Transcription regulation</keyword>
<dbReference type="GO" id="GO:0003677">
    <property type="term" value="F:DNA binding"/>
    <property type="evidence" value="ECO:0007669"/>
    <property type="project" value="UniProtKB-KW"/>
</dbReference>
<dbReference type="InterPro" id="IPR013325">
    <property type="entry name" value="RNA_pol_sigma_r2"/>
</dbReference>
<gene>
    <name evidence="8" type="ORF">SAMN05421849_2243</name>
</gene>
<organism evidence="8 9">
    <name type="scientific">Pontibaca methylaminivorans</name>
    <dbReference type="NCBI Taxonomy" id="515897"/>
    <lineage>
        <taxon>Bacteria</taxon>
        <taxon>Pseudomonadati</taxon>
        <taxon>Pseudomonadota</taxon>
        <taxon>Alphaproteobacteria</taxon>
        <taxon>Rhodobacterales</taxon>
        <taxon>Roseobacteraceae</taxon>
        <taxon>Pontibaca</taxon>
    </lineage>
</organism>
<evidence type="ECO:0000256" key="3">
    <source>
        <dbReference type="ARBA" id="ARBA00023082"/>
    </source>
</evidence>
<dbReference type="NCBIfam" id="TIGR02937">
    <property type="entry name" value="sigma70-ECF"/>
    <property type="match status" value="1"/>
</dbReference>
<dbReference type="GO" id="GO:0016987">
    <property type="term" value="F:sigma factor activity"/>
    <property type="evidence" value="ECO:0007669"/>
    <property type="project" value="UniProtKB-KW"/>
</dbReference>
<dbReference type="SUPFAM" id="SSF88659">
    <property type="entry name" value="Sigma3 and sigma4 domains of RNA polymerase sigma factors"/>
    <property type="match status" value="1"/>
</dbReference>
<dbReference type="EMBL" id="FTPS01000001">
    <property type="protein sequence ID" value="SIT85068.1"/>
    <property type="molecule type" value="Genomic_DNA"/>
</dbReference>
<dbReference type="InterPro" id="IPR036388">
    <property type="entry name" value="WH-like_DNA-bd_sf"/>
</dbReference>
<proteinExistence type="inferred from homology"/>
<dbReference type="RefSeq" id="WP_076649913.1">
    <property type="nucleotide sequence ID" value="NZ_FTPS01000001.1"/>
</dbReference>
<dbReference type="Pfam" id="PF08281">
    <property type="entry name" value="Sigma70_r4_2"/>
    <property type="match status" value="1"/>
</dbReference>
<keyword evidence="4" id="KW-0238">DNA-binding</keyword>
<protein>
    <submittedName>
        <fullName evidence="8">RNA polymerase sigma-70 factor, ECF subfamily</fullName>
    </submittedName>
</protein>
<evidence type="ECO:0000313" key="9">
    <source>
        <dbReference type="Proteomes" id="UP000192455"/>
    </source>
</evidence>
<dbReference type="CDD" id="cd06171">
    <property type="entry name" value="Sigma70_r4"/>
    <property type="match status" value="1"/>
</dbReference>
<dbReference type="InterPro" id="IPR013249">
    <property type="entry name" value="RNA_pol_sigma70_r4_t2"/>
</dbReference>
<dbReference type="STRING" id="515897.SAMN05421849_2243"/>
<name>A0A1R3X6H0_9RHOB</name>
<dbReference type="AlphaFoldDB" id="A0A1R3X6H0"/>
<dbReference type="InterPro" id="IPR007627">
    <property type="entry name" value="RNA_pol_sigma70_r2"/>
</dbReference>
<dbReference type="InterPro" id="IPR014284">
    <property type="entry name" value="RNA_pol_sigma-70_dom"/>
</dbReference>
<evidence type="ECO:0000256" key="4">
    <source>
        <dbReference type="ARBA" id="ARBA00023125"/>
    </source>
</evidence>
<feature type="domain" description="RNA polymerase sigma factor 70 region 4 type 2" evidence="7">
    <location>
        <begin position="124"/>
        <end position="176"/>
    </location>
</feature>
<dbReference type="OrthoDB" id="9780326at2"/>
<keyword evidence="9" id="KW-1185">Reference proteome</keyword>
<dbReference type="PANTHER" id="PTHR43133:SF8">
    <property type="entry name" value="RNA POLYMERASE SIGMA FACTOR HI_1459-RELATED"/>
    <property type="match status" value="1"/>
</dbReference>
<evidence type="ECO:0000256" key="1">
    <source>
        <dbReference type="ARBA" id="ARBA00010641"/>
    </source>
</evidence>
<evidence type="ECO:0000256" key="5">
    <source>
        <dbReference type="ARBA" id="ARBA00023163"/>
    </source>
</evidence>
<evidence type="ECO:0000313" key="8">
    <source>
        <dbReference type="EMBL" id="SIT85068.1"/>
    </source>
</evidence>
<dbReference type="Pfam" id="PF04542">
    <property type="entry name" value="Sigma70_r2"/>
    <property type="match status" value="1"/>
</dbReference>
<evidence type="ECO:0000259" key="6">
    <source>
        <dbReference type="Pfam" id="PF04542"/>
    </source>
</evidence>
<dbReference type="Proteomes" id="UP000192455">
    <property type="component" value="Unassembled WGS sequence"/>
</dbReference>
<dbReference type="InterPro" id="IPR013324">
    <property type="entry name" value="RNA_pol_sigma_r3/r4-like"/>
</dbReference>
<dbReference type="GO" id="GO:0006352">
    <property type="term" value="P:DNA-templated transcription initiation"/>
    <property type="evidence" value="ECO:0007669"/>
    <property type="project" value="InterPro"/>
</dbReference>
<keyword evidence="3" id="KW-0731">Sigma factor</keyword>
<dbReference type="SUPFAM" id="SSF88946">
    <property type="entry name" value="Sigma2 domain of RNA polymerase sigma factors"/>
    <property type="match status" value="1"/>
</dbReference>
<dbReference type="InterPro" id="IPR039425">
    <property type="entry name" value="RNA_pol_sigma-70-like"/>
</dbReference>